<gene>
    <name evidence="2" type="ORF">NCTC10696_03506</name>
    <name evidence="1" type="ORF">YA0852_03130</name>
</gene>
<evidence type="ECO:0000313" key="1">
    <source>
        <dbReference type="EMBL" id="MBI6563109.1"/>
    </source>
</evidence>
<dbReference type="EMBL" id="LR590482">
    <property type="protein sequence ID" value="VTR01344.1"/>
    <property type="molecule type" value="Genomic_DNA"/>
</dbReference>
<keyword evidence="4" id="KW-1185">Reference proteome</keyword>
<protein>
    <submittedName>
        <fullName evidence="2">Uncharacterized protein</fullName>
    </submittedName>
</protein>
<evidence type="ECO:0000313" key="4">
    <source>
        <dbReference type="Proteomes" id="UP000648914"/>
    </source>
</evidence>
<name>A0AAX3IA48_9PSED</name>
<organism evidence="2 3">
    <name type="scientific">Pseudomonas synxantha</name>
    <dbReference type="NCBI Taxonomy" id="47883"/>
    <lineage>
        <taxon>Bacteria</taxon>
        <taxon>Pseudomonadati</taxon>
        <taxon>Pseudomonadota</taxon>
        <taxon>Gammaproteobacteria</taxon>
        <taxon>Pseudomonadales</taxon>
        <taxon>Pseudomonadaceae</taxon>
        <taxon>Pseudomonas</taxon>
    </lineage>
</organism>
<accession>A0AAX3IA48</accession>
<evidence type="ECO:0000313" key="3">
    <source>
        <dbReference type="Proteomes" id="UP000306562"/>
    </source>
</evidence>
<dbReference type="RefSeq" id="WP_057024193.1">
    <property type="nucleotide sequence ID" value="NZ_CBCSGQ010000104.1"/>
</dbReference>
<sequence>MISLDFLKGKITYDELSILQNSGIEHQAHNLKEDMLQVEYPDGFLIDVGWYPSFDAKGHFQIKVIKDYEWDCPTLKLTAQSISTLSELLLLAQESINTKLQKTTTSLIA</sequence>
<evidence type="ECO:0000313" key="2">
    <source>
        <dbReference type="EMBL" id="VTR01344.1"/>
    </source>
</evidence>
<dbReference type="AlphaFoldDB" id="A0AAX3IA48"/>
<dbReference type="GeneID" id="61829997"/>
<dbReference type="Proteomes" id="UP000306562">
    <property type="component" value="Chromosome"/>
</dbReference>
<reference evidence="2 3" key="1">
    <citation type="submission" date="2019-05" db="EMBL/GenBank/DDBJ databases">
        <authorList>
            <consortium name="Pathogen Informatics"/>
        </authorList>
    </citation>
    <scope>NUCLEOTIDE SEQUENCE [LARGE SCALE GENOMIC DNA]</scope>
    <source>
        <strain evidence="2 3">NCTC10696</strain>
    </source>
</reference>
<reference evidence="1 4" key="2">
    <citation type="submission" date="2020-12" db="EMBL/GenBank/DDBJ databases">
        <title>Comparative genomic insights into the epidemiology and virulence of plant pathogenic Pseudomonads from Turkey.</title>
        <authorList>
            <person name="Dillon M."/>
            <person name="Ruiz-Bedoya T."/>
            <person name="Bendalovic-Torma C."/>
            <person name="Guttman K.M."/>
            <person name="Kwak H."/>
            <person name="Middleton M.A."/>
            <person name="Wang P.W."/>
            <person name="Horuz S."/>
            <person name="Aysan Y."/>
            <person name="Guttman D.S."/>
        </authorList>
    </citation>
    <scope>NUCLEOTIDE SEQUENCE [LARGE SCALE GENOMIC DNA]</scope>
    <source>
        <strain evidence="1 4">S5_IA_2b</strain>
    </source>
</reference>
<dbReference type="EMBL" id="JAEILG010000006">
    <property type="protein sequence ID" value="MBI6563109.1"/>
    <property type="molecule type" value="Genomic_DNA"/>
</dbReference>
<proteinExistence type="predicted"/>
<dbReference type="Proteomes" id="UP000648914">
    <property type="component" value="Unassembled WGS sequence"/>
</dbReference>